<comment type="caution">
    <text evidence="1">The sequence shown here is derived from an EMBL/GenBank/DDBJ whole genome shotgun (WGS) entry which is preliminary data.</text>
</comment>
<protein>
    <submittedName>
        <fullName evidence="1">SDR family NAD(P)-dependent oxidoreductase</fullName>
    </submittedName>
</protein>
<dbReference type="RefSeq" id="WP_255039805.1">
    <property type="nucleotide sequence ID" value="NZ_RJUF01000195.1"/>
</dbReference>
<dbReference type="Proteomes" id="UP001204144">
    <property type="component" value="Unassembled WGS sequence"/>
</dbReference>
<organism evidence="1 2">
    <name type="scientific">Lacihabitans soyangensis</name>
    <dbReference type="NCBI Taxonomy" id="869394"/>
    <lineage>
        <taxon>Bacteria</taxon>
        <taxon>Pseudomonadati</taxon>
        <taxon>Bacteroidota</taxon>
        <taxon>Cytophagia</taxon>
        <taxon>Cytophagales</taxon>
        <taxon>Leadbetterellaceae</taxon>
        <taxon>Lacihabitans</taxon>
    </lineage>
</organism>
<name>A0AAE3H883_9BACT</name>
<accession>A0AAE3H883</accession>
<dbReference type="InterPro" id="IPR036291">
    <property type="entry name" value="NAD(P)-bd_dom_sf"/>
</dbReference>
<proteinExistence type="predicted"/>
<dbReference type="Gene3D" id="3.40.50.720">
    <property type="entry name" value="NAD(P)-binding Rossmann-like Domain"/>
    <property type="match status" value="1"/>
</dbReference>
<dbReference type="PANTHER" id="PTHR48079">
    <property type="entry name" value="PROTEIN YEEZ"/>
    <property type="match status" value="1"/>
</dbReference>
<sequence>MNTISILGCGWLGKPLASAFLSRKFSVKGSTTSSEKMEALKKNGIEAFQIAFQPAFVGDSVFFDSEILIINIPPRAKSLGEEFHLQQIENILEECKKSETLQKIVFVSSTSVYPNLEKEMKEDNANPKHFLFMAENLVKNFCKNHNKQHLIIRFGGLMGYDRNPCKYFTSQTSADYSRVNYIHQDDAVGAILSLVEENIWDETFNIVSPEHPTRSEIWAKCGENKPEASSKNRDSSKKIISIENFSSKSQYQFLFPDPLAFKYL</sequence>
<dbReference type="SUPFAM" id="SSF51735">
    <property type="entry name" value="NAD(P)-binding Rossmann-fold domains"/>
    <property type="match status" value="1"/>
</dbReference>
<dbReference type="GO" id="GO:0005737">
    <property type="term" value="C:cytoplasm"/>
    <property type="evidence" value="ECO:0007669"/>
    <property type="project" value="TreeGrafter"/>
</dbReference>
<dbReference type="EMBL" id="RJUF01000195">
    <property type="protein sequence ID" value="MCP9766100.1"/>
    <property type="molecule type" value="Genomic_DNA"/>
</dbReference>
<gene>
    <name evidence="1" type="ORF">EGI31_24445</name>
</gene>
<dbReference type="InterPro" id="IPR051783">
    <property type="entry name" value="NAD(P)-dependent_oxidoreduct"/>
</dbReference>
<keyword evidence="2" id="KW-1185">Reference proteome</keyword>
<dbReference type="AlphaFoldDB" id="A0AAE3H883"/>
<dbReference type="GO" id="GO:0004029">
    <property type="term" value="F:aldehyde dehydrogenase (NAD+) activity"/>
    <property type="evidence" value="ECO:0007669"/>
    <property type="project" value="TreeGrafter"/>
</dbReference>
<reference evidence="1 2" key="1">
    <citation type="submission" date="2018-11" db="EMBL/GenBank/DDBJ databases">
        <title>Novel bacteria species description.</title>
        <authorList>
            <person name="Han J.-H."/>
        </authorList>
    </citation>
    <scope>NUCLEOTIDE SEQUENCE [LARGE SCALE GENOMIC DNA]</scope>
    <source>
        <strain evidence="1 2">KCTC23259</strain>
    </source>
</reference>
<evidence type="ECO:0000313" key="2">
    <source>
        <dbReference type="Proteomes" id="UP001204144"/>
    </source>
</evidence>
<evidence type="ECO:0000313" key="1">
    <source>
        <dbReference type="EMBL" id="MCP9766100.1"/>
    </source>
</evidence>
<dbReference type="PANTHER" id="PTHR48079:SF6">
    <property type="entry name" value="NAD(P)-BINDING DOMAIN-CONTAINING PROTEIN-RELATED"/>
    <property type="match status" value="1"/>
</dbReference>